<sequence length="170" mass="19296">MLVAEDGEQLGVLETSEAHKIAQERGYDLVEVAPSANPPVCRLMDYGKFRYEITRKEREARKARPTTSVREVRMRTRIGVHDRLSKTRLTKRLLGQGSKVKVSVMFRGREMEHSQIGMELLKTVAEDLIDDALLERPPSFEGRFLSMVLAPVIEKNSNKKKGDSKEIKSA</sequence>
<dbReference type="InterPro" id="IPR036787">
    <property type="entry name" value="T_IF-3_N_sf"/>
</dbReference>
<gene>
    <name evidence="6" type="ORF">METZ01_LOCUS313762</name>
</gene>
<evidence type="ECO:0000256" key="3">
    <source>
        <dbReference type="ARBA" id="ARBA00022917"/>
    </source>
</evidence>
<feature type="domain" description="Translation initiation factor 3 C-terminal" evidence="4">
    <location>
        <begin position="68"/>
        <end position="151"/>
    </location>
</feature>
<dbReference type="InterPro" id="IPR001288">
    <property type="entry name" value="Translation_initiation_fac_3"/>
</dbReference>
<protein>
    <recommendedName>
        <fullName evidence="7">Translation initiation factor 3 N-terminal domain-containing protein</fullName>
    </recommendedName>
</protein>
<feature type="domain" description="Translation initiation factor 3 N-terminal" evidence="5">
    <location>
        <begin position="2"/>
        <end position="60"/>
    </location>
</feature>
<reference evidence="6" key="1">
    <citation type="submission" date="2018-05" db="EMBL/GenBank/DDBJ databases">
        <authorList>
            <person name="Lanie J.A."/>
            <person name="Ng W.-L."/>
            <person name="Kazmierczak K.M."/>
            <person name="Andrzejewski T.M."/>
            <person name="Davidsen T.M."/>
            <person name="Wayne K.J."/>
            <person name="Tettelin H."/>
            <person name="Glass J.I."/>
            <person name="Rusch D."/>
            <person name="Podicherti R."/>
            <person name="Tsui H.-C.T."/>
            <person name="Winkler M.E."/>
        </authorList>
    </citation>
    <scope>NUCLEOTIDE SEQUENCE</scope>
</reference>
<dbReference type="Gene3D" id="3.30.110.10">
    <property type="entry name" value="Translation initiation factor 3 (IF-3), C-terminal domain"/>
    <property type="match status" value="1"/>
</dbReference>
<evidence type="ECO:0000259" key="5">
    <source>
        <dbReference type="Pfam" id="PF05198"/>
    </source>
</evidence>
<dbReference type="Pfam" id="PF05198">
    <property type="entry name" value="IF3_N"/>
    <property type="match status" value="1"/>
</dbReference>
<dbReference type="GO" id="GO:0043022">
    <property type="term" value="F:ribosome binding"/>
    <property type="evidence" value="ECO:0007669"/>
    <property type="project" value="TreeGrafter"/>
</dbReference>
<dbReference type="InterPro" id="IPR019814">
    <property type="entry name" value="Translation_initiation_fac_3_N"/>
</dbReference>
<keyword evidence="3" id="KW-0648">Protein biosynthesis</keyword>
<keyword evidence="2" id="KW-0396">Initiation factor</keyword>
<evidence type="ECO:0000256" key="1">
    <source>
        <dbReference type="ARBA" id="ARBA00005439"/>
    </source>
</evidence>
<evidence type="ECO:0000313" key="6">
    <source>
        <dbReference type="EMBL" id="SVC60908.1"/>
    </source>
</evidence>
<dbReference type="GO" id="GO:0005829">
    <property type="term" value="C:cytosol"/>
    <property type="evidence" value="ECO:0007669"/>
    <property type="project" value="TreeGrafter"/>
</dbReference>
<dbReference type="PROSITE" id="PS00938">
    <property type="entry name" value="IF3"/>
    <property type="match status" value="1"/>
</dbReference>
<dbReference type="InterPro" id="IPR036788">
    <property type="entry name" value="T_IF-3_C_sf"/>
</dbReference>
<comment type="similarity">
    <text evidence="1">Belongs to the IF-3 family.</text>
</comment>
<proteinExistence type="inferred from homology"/>
<dbReference type="EMBL" id="UINC01100674">
    <property type="protein sequence ID" value="SVC60908.1"/>
    <property type="molecule type" value="Genomic_DNA"/>
</dbReference>
<dbReference type="GO" id="GO:0003743">
    <property type="term" value="F:translation initiation factor activity"/>
    <property type="evidence" value="ECO:0007669"/>
    <property type="project" value="UniProtKB-KW"/>
</dbReference>
<dbReference type="InterPro" id="IPR019815">
    <property type="entry name" value="Translation_initiation_fac_3_C"/>
</dbReference>
<dbReference type="InterPro" id="IPR019813">
    <property type="entry name" value="Translation_initiation_fac3_CS"/>
</dbReference>
<evidence type="ECO:0000259" key="4">
    <source>
        <dbReference type="Pfam" id="PF00707"/>
    </source>
</evidence>
<dbReference type="SUPFAM" id="SSF55200">
    <property type="entry name" value="Translation initiation factor IF3, C-terminal domain"/>
    <property type="match status" value="1"/>
</dbReference>
<dbReference type="Pfam" id="PF00707">
    <property type="entry name" value="IF3_C"/>
    <property type="match status" value="1"/>
</dbReference>
<accession>A0A382NK93</accession>
<dbReference type="PANTHER" id="PTHR10938">
    <property type="entry name" value="TRANSLATION INITIATION FACTOR IF-3"/>
    <property type="match status" value="1"/>
</dbReference>
<dbReference type="SUPFAM" id="SSF54364">
    <property type="entry name" value="Translation initiation factor IF3, N-terminal domain"/>
    <property type="match status" value="1"/>
</dbReference>
<dbReference type="GO" id="GO:0032790">
    <property type="term" value="P:ribosome disassembly"/>
    <property type="evidence" value="ECO:0007669"/>
    <property type="project" value="TreeGrafter"/>
</dbReference>
<dbReference type="Gene3D" id="3.10.20.80">
    <property type="entry name" value="Translation initiation factor 3 (IF-3), N-terminal domain"/>
    <property type="match status" value="1"/>
</dbReference>
<dbReference type="GO" id="GO:0016020">
    <property type="term" value="C:membrane"/>
    <property type="evidence" value="ECO:0007669"/>
    <property type="project" value="TreeGrafter"/>
</dbReference>
<name>A0A382NK93_9ZZZZ</name>
<dbReference type="PANTHER" id="PTHR10938:SF0">
    <property type="entry name" value="TRANSLATION INITIATION FACTOR IF-3, MITOCHONDRIAL"/>
    <property type="match status" value="1"/>
</dbReference>
<dbReference type="NCBIfam" id="TIGR00168">
    <property type="entry name" value="infC"/>
    <property type="match status" value="1"/>
</dbReference>
<evidence type="ECO:0008006" key="7">
    <source>
        <dbReference type="Google" id="ProtNLM"/>
    </source>
</evidence>
<evidence type="ECO:0000256" key="2">
    <source>
        <dbReference type="ARBA" id="ARBA00022540"/>
    </source>
</evidence>
<dbReference type="AlphaFoldDB" id="A0A382NK93"/>
<organism evidence="6">
    <name type="scientific">marine metagenome</name>
    <dbReference type="NCBI Taxonomy" id="408172"/>
    <lineage>
        <taxon>unclassified sequences</taxon>
        <taxon>metagenomes</taxon>
        <taxon>ecological metagenomes</taxon>
    </lineage>
</organism>